<dbReference type="Proteomes" id="UP000314294">
    <property type="component" value="Unassembled WGS sequence"/>
</dbReference>
<sequence length="59" mass="6943">MSAWLLHVLIHRWDHNILLRRSGTPLFTGHLPTVVHWADVFTKDILTQVLNPPEKVHRE</sequence>
<accession>A0A4Z2GBY9</accession>
<gene>
    <name evidence="1" type="ORF">EYF80_038713</name>
</gene>
<dbReference type="EMBL" id="SRLO01000595">
    <property type="protein sequence ID" value="TNN51077.1"/>
    <property type="molecule type" value="Genomic_DNA"/>
</dbReference>
<dbReference type="AlphaFoldDB" id="A0A4Z2GBY9"/>
<proteinExistence type="predicted"/>
<evidence type="ECO:0000313" key="1">
    <source>
        <dbReference type="EMBL" id="TNN51077.1"/>
    </source>
</evidence>
<reference evidence="1 2" key="1">
    <citation type="submission" date="2019-03" db="EMBL/GenBank/DDBJ databases">
        <title>First draft genome of Liparis tanakae, snailfish: a comprehensive survey of snailfish specific genes.</title>
        <authorList>
            <person name="Kim W."/>
            <person name="Song I."/>
            <person name="Jeong J.-H."/>
            <person name="Kim D."/>
            <person name="Kim S."/>
            <person name="Ryu S."/>
            <person name="Song J.Y."/>
            <person name="Lee S.K."/>
        </authorList>
    </citation>
    <scope>NUCLEOTIDE SEQUENCE [LARGE SCALE GENOMIC DNA]</scope>
    <source>
        <tissue evidence="1">Muscle</tissue>
    </source>
</reference>
<organism evidence="1 2">
    <name type="scientific">Liparis tanakae</name>
    <name type="common">Tanaka's snailfish</name>
    <dbReference type="NCBI Taxonomy" id="230148"/>
    <lineage>
        <taxon>Eukaryota</taxon>
        <taxon>Metazoa</taxon>
        <taxon>Chordata</taxon>
        <taxon>Craniata</taxon>
        <taxon>Vertebrata</taxon>
        <taxon>Euteleostomi</taxon>
        <taxon>Actinopterygii</taxon>
        <taxon>Neopterygii</taxon>
        <taxon>Teleostei</taxon>
        <taxon>Neoteleostei</taxon>
        <taxon>Acanthomorphata</taxon>
        <taxon>Eupercaria</taxon>
        <taxon>Perciformes</taxon>
        <taxon>Cottioidei</taxon>
        <taxon>Cottales</taxon>
        <taxon>Liparidae</taxon>
        <taxon>Liparis</taxon>
    </lineage>
</organism>
<protein>
    <submittedName>
        <fullName evidence="1">Uncharacterized protein</fullName>
    </submittedName>
</protein>
<keyword evidence="2" id="KW-1185">Reference proteome</keyword>
<evidence type="ECO:0000313" key="2">
    <source>
        <dbReference type="Proteomes" id="UP000314294"/>
    </source>
</evidence>
<name>A0A4Z2GBY9_9TELE</name>
<comment type="caution">
    <text evidence="1">The sequence shown here is derived from an EMBL/GenBank/DDBJ whole genome shotgun (WGS) entry which is preliminary data.</text>
</comment>